<dbReference type="GO" id="GO:0030976">
    <property type="term" value="F:thiamine pyrophosphate binding"/>
    <property type="evidence" value="ECO:0007669"/>
    <property type="project" value="InterPro"/>
</dbReference>
<evidence type="ECO:0000256" key="10">
    <source>
        <dbReference type="ARBA" id="ARBA00049186"/>
    </source>
</evidence>
<dbReference type="InterPro" id="IPR012000">
    <property type="entry name" value="Thiamin_PyroP_enz_cen_dom"/>
</dbReference>
<dbReference type="InterPro" id="IPR029061">
    <property type="entry name" value="THDP-binding"/>
</dbReference>
<comment type="catalytic activity">
    <reaction evidence="10">
        <text>D-glyceraldehyde 3-phosphate + NADP(+) + H2O = (2R)-3-phosphoglycerate + NADPH + 2 H(+)</text>
        <dbReference type="Rhea" id="RHEA:14669"/>
        <dbReference type="ChEBI" id="CHEBI:15377"/>
        <dbReference type="ChEBI" id="CHEBI:15378"/>
        <dbReference type="ChEBI" id="CHEBI:57783"/>
        <dbReference type="ChEBI" id="CHEBI:58272"/>
        <dbReference type="ChEBI" id="CHEBI:58349"/>
        <dbReference type="ChEBI" id="CHEBI:59776"/>
        <dbReference type="EC" id="1.2.1.9"/>
    </reaction>
</comment>
<dbReference type="InterPro" id="IPR051020">
    <property type="entry name" value="ALDH-related_metabolic_enz"/>
</dbReference>
<dbReference type="InterPro" id="IPR015590">
    <property type="entry name" value="Aldehyde_DH_dom"/>
</dbReference>
<evidence type="ECO:0000256" key="7">
    <source>
        <dbReference type="ARBA" id="ARBA00042470"/>
    </source>
</evidence>
<dbReference type="Gene3D" id="3.40.605.10">
    <property type="entry name" value="Aldehyde Dehydrogenase, Chain A, domain 1"/>
    <property type="match status" value="1"/>
</dbReference>
<evidence type="ECO:0000256" key="4">
    <source>
        <dbReference type="ARBA" id="ARBA00023052"/>
    </source>
</evidence>
<dbReference type="SUPFAM" id="SSF53720">
    <property type="entry name" value="ALDH-like"/>
    <property type="match status" value="1"/>
</dbReference>
<dbReference type="Pfam" id="PF02776">
    <property type="entry name" value="TPP_enzyme_N"/>
    <property type="match status" value="1"/>
</dbReference>
<dbReference type="InterPro" id="IPR011766">
    <property type="entry name" value="TPP_enzyme_TPP-bd"/>
</dbReference>
<dbReference type="InterPro" id="IPR029510">
    <property type="entry name" value="Ald_DH_CS_GLU"/>
</dbReference>
<protein>
    <recommendedName>
        <fullName evidence="6">NADP-dependent glyceraldehyde-3-phosphate dehydrogenase</fullName>
        <ecNumber evidence="5">1.2.1.9</ecNumber>
    </recommendedName>
    <alternativeName>
        <fullName evidence="7">Glyceraldehyde-3-phosphate dehydrogenase [NADP(+)]</fullName>
    </alternativeName>
    <alternativeName>
        <fullName evidence="8">Non-phosphorylating glyceraldehyde 3-phosphate dehydrogenase</fullName>
    </alternativeName>
    <alternativeName>
        <fullName evidence="9">Triosephosphate dehydrogenase</fullName>
    </alternativeName>
</protein>
<dbReference type="InterPro" id="IPR016162">
    <property type="entry name" value="Ald_DH_N"/>
</dbReference>
<feature type="active site" evidence="11">
    <location>
        <position position="885"/>
    </location>
</feature>
<dbReference type="PANTHER" id="PTHR42991:SF1">
    <property type="entry name" value="ALDEHYDE DEHYDROGENASE"/>
    <property type="match status" value="1"/>
</dbReference>
<evidence type="ECO:0000256" key="8">
    <source>
        <dbReference type="ARBA" id="ARBA00042646"/>
    </source>
</evidence>
<dbReference type="Gene3D" id="3.40.50.1220">
    <property type="entry name" value="TPP-binding domain"/>
    <property type="match status" value="1"/>
</dbReference>
<evidence type="ECO:0000313" key="18">
    <source>
        <dbReference type="Proteomes" id="UP000886520"/>
    </source>
</evidence>
<dbReference type="SUPFAM" id="SSF52467">
    <property type="entry name" value="DHS-like NAD/FAD-binding domain"/>
    <property type="match status" value="1"/>
</dbReference>
<dbReference type="CDD" id="cd07147">
    <property type="entry name" value="ALDH_F21_RNP123"/>
    <property type="match status" value="1"/>
</dbReference>
<dbReference type="Gene3D" id="3.40.309.10">
    <property type="entry name" value="Aldehyde Dehydrogenase, Chain A, domain 2"/>
    <property type="match status" value="1"/>
</dbReference>
<evidence type="ECO:0000259" key="15">
    <source>
        <dbReference type="Pfam" id="PF02775"/>
    </source>
</evidence>
<evidence type="ECO:0000256" key="5">
    <source>
        <dbReference type="ARBA" id="ARBA00038980"/>
    </source>
</evidence>
<dbReference type="InterPro" id="IPR012001">
    <property type="entry name" value="Thiamin_PyroP_enz_TPP-bd_dom"/>
</dbReference>
<evidence type="ECO:0000256" key="12">
    <source>
        <dbReference type="RuleBase" id="RU003345"/>
    </source>
</evidence>
<dbReference type="InterPro" id="IPR029035">
    <property type="entry name" value="DHS-like_NAD/FAD-binding_dom"/>
</dbReference>
<evidence type="ECO:0000259" key="14">
    <source>
        <dbReference type="Pfam" id="PF00205"/>
    </source>
</evidence>
<dbReference type="GO" id="GO:0000287">
    <property type="term" value="F:magnesium ion binding"/>
    <property type="evidence" value="ECO:0007669"/>
    <property type="project" value="InterPro"/>
</dbReference>
<keyword evidence="4" id="KW-0786">Thiamine pyrophosphate</keyword>
<dbReference type="PANTHER" id="PTHR42991">
    <property type="entry name" value="ALDEHYDE DEHYDROGENASE"/>
    <property type="match status" value="1"/>
</dbReference>
<keyword evidence="3 12" id="KW-0560">Oxidoreductase</keyword>
<dbReference type="InterPro" id="IPR016161">
    <property type="entry name" value="Ald_DH/histidinol_DH"/>
</dbReference>
<feature type="domain" description="Thiamine pyrophosphate enzyme TPP-binding" evidence="15">
    <location>
        <begin position="395"/>
        <end position="543"/>
    </location>
</feature>
<evidence type="ECO:0000256" key="9">
    <source>
        <dbReference type="ARBA" id="ARBA00043052"/>
    </source>
</evidence>
<dbReference type="PROSITE" id="PS00187">
    <property type="entry name" value="TPP_ENZYMES"/>
    <property type="match status" value="1"/>
</dbReference>
<dbReference type="Gene3D" id="3.40.50.970">
    <property type="match status" value="2"/>
</dbReference>
<organism evidence="17 18">
    <name type="scientific">Adiantum capillus-veneris</name>
    <name type="common">Maidenhair fern</name>
    <dbReference type="NCBI Taxonomy" id="13818"/>
    <lineage>
        <taxon>Eukaryota</taxon>
        <taxon>Viridiplantae</taxon>
        <taxon>Streptophyta</taxon>
        <taxon>Embryophyta</taxon>
        <taxon>Tracheophyta</taxon>
        <taxon>Polypodiopsida</taxon>
        <taxon>Polypodiidae</taxon>
        <taxon>Polypodiales</taxon>
        <taxon>Pteridineae</taxon>
        <taxon>Pteridaceae</taxon>
        <taxon>Vittarioideae</taxon>
        <taxon>Adiantum</taxon>
    </lineage>
</organism>
<reference evidence="17" key="1">
    <citation type="submission" date="2021-01" db="EMBL/GenBank/DDBJ databases">
        <title>Adiantum capillus-veneris genome.</title>
        <authorList>
            <person name="Fang Y."/>
            <person name="Liao Q."/>
        </authorList>
    </citation>
    <scope>NUCLEOTIDE SEQUENCE</scope>
    <source>
        <strain evidence="17">H3</strain>
        <tissue evidence="17">Leaf</tissue>
    </source>
</reference>
<dbReference type="PROSITE" id="PS00687">
    <property type="entry name" value="ALDEHYDE_DEHYDR_GLU"/>
    <property type="match status" value="1"/>
</dbReference>
<accession>A0A9D4U6Z0</accession>
<dbReference type="EMBL" id="JABFUD020000022">
    <property type="protein sequence ID" value="KAI5062148.1"/>
    <property type="molecule type" value="Genomic_DNA"/>
</dbReference>
<evidence type="ECO:0000256" key="11">
    <source>
        <dbReference type="PROSITE-ProRule" id="PRU10007"/>
    </source>
</evidence>
<dbReference type="SUPFAM" id="SSF52518">
    <property type="entry name" value="Thiamin diphosphate-binding fold (THDP-binding)"/>
    <property type="match status" value="2"/>
</dbReference>
<evidence type="ECO:0000256" key="1">
    <source>
        <dbReference type="ARBA" id="ARBA00007812"/>
    </source>
</evidence>
<feature type="domain" description="Aldehyde dehydrogenase" evidence="13">
    <location>
        <begin position="656"/>
        <end position="1106"/>
    </location>
</feature>
<dbReference type="OrthoDB" id="3633556at2759"/>
<evidence type="ECO:0000256" key="6">
    <source>
        <dbReference type="ARBA" id="ARBA00040853"/>
    </source>
</evidence>
<comment type="similarity">
    <text evidence="2 12">Belongs to the aldehyde dehydrogenase family.</text>
</comment>
<dbReference type="FunFam" id="3.40.605.10:FF:000020">
    <property type="entry name" value="Aldehyde dehydrogenase"/>
    <property type="match status" value="1"/>
</dbReference>
<dbReference type="EC" id="1.2.1.9" evidence="5"/>
<dbReference type="GO" id="GO:0008911">
    <property type="term" value="F:lactaldehyde dehydrogenase (NAD+) activity"/>
    <property type="evidence" value="ECO:0007669"/>
    <property type="project" value="TreeGrafter"/>
</dbReference>
<dbReference type="AlphaFoldDB" id="A0A9D4U6Z0"/>
<dbReference type="Pfam" id="PF00205">
    <property type="entry name" value="TPP_enzyme_M"/>
    <property type="match status" value="1"/>
</dbReference>
<gene>
    <name evidence="17" type="ORF">GOP47_0022687</name>
</gene>
<evidence type="ECO:0000259" key="16">
    <source>
        <dbReference type="Pfam" id="PF02776"/>
    </source>
</evidence>
<dbReference type="GO" id="GO:0008886">
    <property type="term" value="F:glyceraldehyde-3-phosphate dehydrogenase (NADP+) (non-phosphorylating) activity"/>
    <property type="evidence" value="ECO:0007669"/>
    <property type="project" value="UniProtKB-EC"/>
</dbReference>
<proteinExistence type="inferred from homology"/>
<evidence type="ECO:0000256" key="2">
    <source>
        <dbReference type="ARBA" id="ARBA00009986"/>
    </source>
</evidence>
<evidence type="ECO:0000256" key="3">
    <source>
        <dbReference type="ARBA" id="ARBA00023002"/>
    </source>
</evidence>
<dbReference type="Proteomes" id="UP000886520">
    <property type="component" value="Chromosome 22"/>
</dbReference>
<dbReference type="NCBIfam" id="NF006187">
    <property type="entry name" value="PRK08322.1"/>
    <property type="match status" value="1"/>
</dbReference>
<dbReference type="FunFam" id="3.40.50.970:FF:000007">
    <property type="entry name" value="Acetolactate synthase"/>
    <property type="match status" value="1"/>
</dbReference>
<feature type="domain" description="Thiamine pyrophosphate enzyme N-terminal TPP-binding" evidence="16">
    <location>
        <begin position="18"/>
        <end position="131"/>
    </location>
</feature>
<keyword evidence="18" id="KW-1185">Reference proteome</keyword>
<dbReference type="InterPro" id="IPR016163">
    <property type="entry name" value="Ald_DH_C"/>
</dbReference>
<dbReference type="InterPro" id="IPR000399">
    <property type="entry name" value="TPP-bd_CS"/>
</dbReference>
<evidence type="ECO:0000259" key="13">
    <source>
        <dbReference type="Pfam" id="PF00171"/>
    </source>
</evidence>
<dbReference type="Pfam" id="PF00171">
    <property type="entry name" value="Aldedh"/>
    <property type="match status" value="1"/>
</dbReference>
<sequence length="1115" mass="123058">MANSHEEGQEEHRKQLHKASDLFVRALENENIKYIFGIPGEENLDLLESLKDSSIKLILTRHEQAAGFMAATVGRLTGNVGVSLSTLGPGATNFATAAAYAQLAGFPMMMITGQKPIRKSKQGSFQIVDIVENMRPITKFTKQIADGDLIPSLVREAVRQAEEERPGAVHLELPEDIAGMMTEGHIFPVHPVRRPIAEEKAIKKAVEMIEAASHPLFLVGAGANRKRTQKMLREFVDKLGIPFVTTQMGKGVITEAHPLYLGCCALSAMDYPHACIEKADLIINVGHDVVEKPPFFMEHGVPPLVIHVNFYSAKVDNVYFPQLEVIGDIANAIWKIKESTKHQEHWDYRYMLQTKRDMELHLTKGVDDTTFPMVPQRVVADVRRAMPDNGVVCLDNGMYKIWFARCYKAYEPNTLLLDNALATMGAGLPSAIAVSLLYPQRKVVAVCGDGGFMMNSQEMETAVRLKLNLTVLVLNDNAYGMIKWKQNHEGFSKFGLDLANPDFVAYARSYGASGYRVTKAEEFLKLLHECLFLSPPGVKLIEVPVGYEWANTILDKELPGLVAKKMESVTTTISSALSKAAAVPKSISLKPKEFKAKEVAQDTESPNFESEKITEDAKIPLRDETEAIRRPALGPKSELITYPFYIANKPLYPNSDLDVKNKYTGEVFAKCALATPKDIDAAIEAAEKAFPAVSAMASFERKLVLEKVVTEVTRRVEEFAIALCLEAGKPIRDARGEVQRLIDTFTIAAEECTRISGEFLQMDISERAKGYQALVRRFPIGPISMISPFNFPLNLAAHKIAPALAVGCPFVLKPASRTPIGSLLLGEILSQCRLPEGAFSILPCSRNGAELFTTDERFKLVSFTGSPSVGWDIKEKAGKKKVVLELGGNAACIIEDMVPDKQTIVNRIIHGAFYQSGQSCISVQRVYIHMDIYEVVKDALVEATSGLVKGDPLNEDTFIGPLIDESEAKRIEAWVEKAVSNGARILAGGKRDGSFYDATILEGVRPDMEIHCEEVFGPVMELIPYDDFKPAIAEVNKSKFGLQAGVFVRDINKAFYAFEQLDVGGVVINDVPSMRIDSQPYGGVKESGLGREGIKYAMEDMSEVRVMLLRNVSQL</sequence>
<feature type="domain" description="Thiamine pyrophosphate enzyme central" evidence="14">
    <location>
        <begin position="202"/>
        <end position="335"/>
    </location>
</feature>
<dbReference type="CDD" id="cd07035">
    <property type="entry name" value="TPP_PYR_POX_like"/>
    <property type="match status" value="1"/>
</dbReference>
<comment type="similarity">
    <text evidence="1">Belongs to the TPP enzyme family.</text>
</comment>
<name>A0A9D4U6Z0_ADICA</name>
<dbReference type="Pfam" id="PF02775">
    <property type="entry name" value="TPP_enzyme_C"/>
    <property type="match status" value="1"/>
</dbReference>
<comment type="caution">
    <text evidence="17">The sequence shown here is derived from an EMBL/GenBank/DDBJ whole genome shotgun (WGS) entry which is preliminary data.</text>
</comment>
<evidence type="ECO:0000313" key="17">
    <source>
        <dbReference type="EMBL" id="KAI5062148.1"/>
    </source>
</evidence>